<keyword evidence="9 21" id="KW-0418">Kinase</keyword>
<evidence type="ECO:0000256" key="11">
    <source>
        <dbReference type="ARBA" id="ARBA00022989"/>
    </source>
</evidence>
<accession>A0AAN8Z662</accession>
<dbReference type="InterPro" id="IPR045874">
    <property type="entry name" value="LRK10/LRL21-25-like"/>
</dbReference>
<dbReference type="Gene3D" id="1.10.510.10">
    <property type="entry name" value="Transferase(Phosphotransferase) domain 1"/>
    <property type="match status" value="1"/>
</dbReference>
<keyword evidence="6 19" id="KW-0812">Transmembrane</keyword>
<keyword evidence="10 18" id="KW-0067">ATP-binding</keyword>
<feature type="transmembrane region" description="Helical" evidence="19">
    <location>
        <begin position="20"/>
        <end position="40"/>
    </location>
</feature>
<dbReference type="PROSITE" id="PS50011">
    <property type="entry name" value="PROTEIN_KINASE_DOM"/>
    <property type="match status" value="1"/>
</dbReference>
<keyword evidence="22" id="KW-1185">Reference proteome</keyword>
<protein>
    <recommendedName>
        <fullName evidence="2">non-specific serine/threonine protein kinase</fullName>
        <ecNumber evidence="2">2.7.11.1</ecNumber>
    </recommendedName>
</protein>
<feature type="binding site" evidence="18">
    <location>
        <position position="114"/>
    </location>
    <ligand>
        <name>ATP</name>
        <dbReference type="ChEBI" id="CHEBI:30616"/>
    </ligand>
</feature>
<dbReference type="PROSITE" id="PS00107">
    <property type="entry name" value="PROTEIN_KINASE_ATP"/>
    <property type="match status" value="1"/>
</dbReference>
<keyword evidence="14" id="KW-0675">Receptor</keyword>
<feature type="domain" description="Protein kinase" evidence="20">
    <location>
        <begin position="86"/>
        <end position="343"/>
    </location>
</feature>
<evidence type="ECO:0000256" key="14">
    <source>
        <dbReference type="ARBA" id="ARBA00023170"/>
    </source>
</evidence>
<evidence type="ECO:0000256" key="15">
    <source>
        <dbReference type="ARBA" id="ARBA00023180"/>
    </source>
</evidence>
<organism evidence="21 22">
    <name type="scientific">Dillenia turbinata</name>
    <dbReference type="NCBI Taxonomy" id="194707"/>
    <lineage>
        <taxon>Eukaryota</taxon>
        <taxon>Viridiplantae</taxon>
        <taxon>Streptophyta</taxon>
        <taxon>Embryophyta</taxon>
        <taxon>Tracheophyta</taxon>
        <taxon>Spermatophyta</taxon>
        <taxon>Magnoliopsida</taxon>
        <taxon>eudicotyledons</taxon>
        <taxon>Gunneridae</taxon>
        <taxon>Pentapetalae</taxon>
        <taxon>Dilleniales</taxon>
        <taxon>Dilleniaceae</taxon>
        <taxon>Dillenia</taxon>
    </lineage>
</organism>
<dbReference type="PANTHER" id="PTHR27009">
    <property type="entry name" value="RUST RESISTANCE KINASE LR10-RELATED"/>
    <property type="match status" value="1"/>
</dbReference>
<evidence type="ECO:0000313" key="22">
    <source>
        <dbReference type="Proteomes" id="UP001370490"/>
    </source>
</evidence>
<evidence type="ECO:0000256" key="3">
    <source>
        <dbReference type="ARBA" id="ARBA00022527"/>
    </source>
</evidence>
<evidence type="ECO:0000256" key="10">
    <source>
        <dbReference type="ARBA" id="ARBA00022840"/>
    </source>
</evidence>
<evidence type="ECO:0000256" key="8">
    <source>
        <dbReference type="ARBA" id="ARBA00022741"/>
    </source>
</evidence>
<dbReference type="EMBL" id="JBAMMX010000014">
    <property type="protein sequence ID" value="KAK6927929.1"/>
    <property type="molecule type" value="Genomic_DNA"/>
</dbReference>
<comment type="catalytic activity">
    <reaction evidence="16">
        <text>L-threonyl-[protein] + ATP = O-phospho-L-threonyl-[protein] + ADP + H(+)</text>
        <dbReference type="Rhea" id="RHEA:46608"/>
        <dbReference type="Rhea" id="RHEA-COMP:11060"/>
        <dbReference type="Rhea" id="RHEA-COMP:11605"/>
        <dbReference type="ChEBI" id="CHEBI:15378"/>
        <dbReference type="ChEBI" id="CHEBI:30013"/>
        <dbReference type="ChEBI" id="CHEBI:30616"/>
        <dbReference type="ChEBI" id="CHEBI:61977"/>
        <dbReference type="ChEBI" id="CHEBI:456216"/>
        <dbReference type="EC" id="2.7.11.1"/>
    </reaction>
</comment>
<dbReference type="SUPFAM" id="SSF56112">
    <property type="entry name" value="Protein kinase-like (PK-like)"/>
    <property type="match status" value="1"/>
</dbReference>
<evidence type="ECO:0000259" key="20">
    <source>
        <dbReference type="PROSITE" id="PS50011"/>
    </source>
</evidence>
<evidence type="ECO:0000256" key="13">
    <source>
        <dbReference type="ARBA" id="ARBA00023157"/>
    </source>
</evidence>
<dbReference type="AlphaFoldDB" id="A0AAN8Z662"/>
<evidence type="ECO:0000256" key="5">
    <source>
        <dbReference type="ARBA" id="ARBA00022679"/>
    </source>
</evidence>
<comment type="catalytic activity">
    <reaction evidence="17">
        <text>L-seryl-[protein] + ATP = O-phospho-L-seryl-[protein] + ADP + H(+)</text>
        <dbReference type="Rhea" id="RHEA:17989"/>
        <dbReference type="Rhea" id="RHEA-COMP:9863"/>
        <dbReference type="Rhea" id="RHEA-COMP:11604"/>
        <dbReference type="ChEBI" id="CHEBI:15378"/>
        <dbReference type="ChEBI" id="CHEBI:29999"/>
        <dbReference type="ChEBI" id="CHEBI:30616"/>
        <dbReference type="ChEBI" id="CHEBI:83421"/>
        <dbReference type="ChEBI" id="CHEBI:456216"/>
        <dbReference type="EC" id="2.7.11.1"/>
    </reaction>
</comment>
<dbReference type="Gene3D" id="3.30.200.20">
    <property type="entry name" value="Phosphorylase Kinase, domain 1"/>
    <property type="match status" value="1"/>
</dbReference>
<keyword evidence="5" id="KW-0808">Transferase</keyword>
<gene>
    <name evidence="21" type="ORF">RJ641_006520</name>
</gene>
<reference evidence="21 22" key="1">
    <citation type="submission" date="2023-12" db="EMBL/GenBank/DDBJ databases">
        <title>A high-quality genome assembly for Dillenia turbinata (Dilleniales).</title>
        <authorList>
            <person name="Chanderbali A."/>
        </authorList>
    </citation>
    <scope>NUCLEOTIDE SEQUENCE [LARGE SCALE GENOMIC DNA]</scope>
    <source>
        <strain evidence="21">LSX21</strain>
        <tissue evidence="21">Leaf</tissue>
    </source>
</reference>
<evidence type="ECO:0000256" key="4">
    <source>
        <dbReference type="ARBA" id="ARBA00022536"/>
    </source>
</evidence>
<evidence type="ECO:0000256" key="2">
    <source>
        <dbReference type="ARBA" id="ARBA00012513"/>
    </source>
</evidence>
<dbReference type="Pfam" id="PF07714">
    <property type="entry name" value="PK_Tyr_Ser-Thr"/>
    <property type="match status" value="1"/>
</dbReference>
<keyword evidence="12 19" id="KW-0472">Membrane</keyword>
<dbReference type="GO" id="GO:0004674">
    <property type="term" value="F:protein serine/threonine kinase activity"/>
    <property type="evidence" value="ECO:0007669"/>
    <property type="project" value="UniProtKB-KW"/>
</dbReference>
<dbReference type="InterPro" id="IPR001245">
    <property type="entry name" value="Ser-Thr/Tyr_kinase_cat_dom"/>
</dbReference>
<keyword evidence="11 19" id="KW-1133">Transmembrane helix</keyword>
<dbReference type="InterPro" id="IPR017441">
    <property type="entry name" value="Protein_kinase_ATP_BS"/>
</dbReference>
<evidence type="ECO:0000256" key="17">
    <source>
        <dbReference type="ARBA" id="ARBA00048679"/>
    </source>
</evidence>
<dbReference type="InterPro" id="IPR000719">
    <property type="entry name" value="Prot_kinase_dom"/>
</dbReference>
<keyword evidence="3" id="KW-0723">Serine/threonine-protein kinase</keyword>
<sequence>MIWKLTISHDASVEAFKYSSVNAGISALILAALIVLTYIFRRKLFRVSVLWKMEMKTNQNIEAFMRNYATIFPKRYNYLDIKKMTNLFTEKLGHGGFGCVYKGKLSDDRTVAVKVLSGFKGNGEDFVNEIGAISRTSHVNVVSLFGFCYQRSKRALVYEFIAIGSLDSYRTKDLQRPVVIWSGKHYNKLRLKLLEDLYTCTKITDFGLAKLYSKTESKISIDGARGTIGYIAPKVALRMMVLEMVSGRKNLDVNVSRTSEMHFLQLIYKCVESQENSRHVGIENEFELQCQDNITMITTISLKYRVLALNLEAEKLTVATDDYWNSIYPTSFVGTTLNNSLFH</sequence>
<evidence type="ECO:0000256" key="1">
    <source>
        <dbReference type="ARBA" id="ARBA00004479"/>
    </source>
</evidence>
<evidence type="ECO:0000256" key="16">
    <source>
        <dbReference type="ARBA" id="ARBA00047899"/>
    </source>
</evidence>
<evidence type="ECO:0000256" key="7">
    <source>
        <dbReference type="ARBA" id="ARBA00022729"/>
    </source>
</evidence>
<evidence type="ECO:0000256" key="9">
    <source>
        <dbReference type="ARBA" id="ARBA00022777"/>
    </source>
</evidence>
<evidence type="ECO:0000256" key="12">
    <source>
        <dbReference type="ARBA" id="ARBA00023136"/>
    </source>
</evidence>
<evidence type="ECO:0000256" key="19">
    <source>
        <dbReference type="SAM" id="Phobius"/>
    </source>
</evidence>
<keyword evidence="8 18" id="KW-0547">Nucleotide-binding</keyword>
<dbReference type="EC" id="2.7.11.1" evidence="2"/>
<evidence type="ECO:0000313" key="21">
    <source>
        <dbReference type="EMBL" id="KAK6927929.1"/>
    </source>
</evidence>
<keyword evidence="15" id="KW-0325">Glycoprotein</keyword>
<comment type="caution">
    <text evidence="21">The sequence shown here is derived from an EMBL/GenBank/DDBJ whole genome shotgun (WGS) entry which is preliminary data.</text>
</comment>
<name>A0AAN8Z662_9MAGN</name>
<proteinExistence type="predicted"/>
<keyword evidence="13" id="KW-1015">Disulfide bond</keyword>
<dbReference type="InterPro" id="IPR011009">
    <property type="entry name" value="Kinase-like_dom_sf"/>
</dbReference>
<dbReference type="GO" id="GO:0005524">
    <property type="term" value="F:ATP binding"/>
    <property type="evidence" value="ECO:0007669"/>
    <property type="project" value="UniProtKB-UniRule"/>
</dbReference>
<dbReference type="GO" id="GO:0016020">
    <property type="term" value="C:membrane"/>
    <property type="evidence" value="ECO:0007669"/>
    <property type="project" value="UniProtKB-SubCell"/>
</dbReference>
<dbReference type="FunFam" id="3.30.200.20:FF:000059">
    <property type="entry name" value="S-receptor-like serine/threonine-protein kinase"/>
    <property type="match status" value="1"/>
</dbReference>
<dbReference type="Proteomes" id="UP001370490">
    <property type="component" value="Unassembled WGS sequence"/>
</dbReference>
<keyword evidence="4" id="KW-0245">EGF-like domain</keyword>
<evidence type="ECO:0000256" key="18">
    <source>
        <dbReference type="PROSITE-ProRule" id="PRU10141"/>
    </source>
</evidence>
<comment type="subcellular location">
    <subcellularLocation>
        <location evidence="1">Membrane</location>
        <topology evidence="1">Single-pass type I membrane protein</topology>
    </subcellularLocation>
</comment>
<evidence type="ECO:0000256" key="6">
    <source>
        <dbReference type="ARBA" id="ARBA00022692"/>
    </source>
</evidence>
<keyword evidence="7" id="KW-0732">Signal</keyword>